<dbReference type="Gene3D" id="3.10.620.30">
    <property type="match status" value="1"/>
</dbReference>
<reference evidence="2 3" key="1">
    <citation type="submission" date="2016-08" db="EMBL/GenBank/DDBJ databases">
        <title>New Insights into Marine Group III Euryarchaeota, from dark to light.</title>
        <authorList>
            <person name="Haro-Moreno J.M."/>
            <person name="Rodriguez-Valera F."/>
            <person name="Lopez-Garcia P."/>
            <person name="Moreira D."/>
            <person name="Martin-Cuadrado A.B."/>
        </authorList>
    </citation>
    <scope>NUCLEOTIDE SEQUENCE [LARGE SCALE GENOMIC DNA]</scope>
    <source>
        <strain evidence="2">CG-Epi1</strain>
    </source>
</reference>
<dbReference type="SUPFAM" id="SSF54001">
    <property type="entry name" value="Cysteine proteinases"/>
    <property type="match status" value="1"/>
</dbReference>
<protein>
    <recommendedName>
        <fullName evidence="1">Transglutaminase-like domain-containing protein</fullName>
    </recommendedName>
</protein>
<name>A0A1J5TQ94_9ARCH</name>
<dbReference type="Proteomes" id="UP000183080">
    <property type="component" value="Unassembled WGS sequence"/>
</dbReference>
<dbReference type="AlphaFoldDB" id="A0A1J5TQ94"/>
<evidence type="ECO:0000259" key="1">
    <source>
        <dbReference type="Pfam" id="PF01841"/>
    </source>
</evidence>
<feature type="domain" description="Transglutaminase-like" evidence="1">
    <location>
        <begin position="240"/>
        <end position="325"/>
    </location>
</feature>
<dbReference type="Pfam" id="PF01841">
    <property type="entry name" value="Transglut_core"/>
    <property type="match status" value="1"/>
</dbReference>
<accession>A0A1J5TQ94</accession>
<gene>
    <name evidence="2" type="ORF">BD935_01680</name>
</gene>
<dbReference type="InterPro" id="IPR038765">
    <property type="entry name" value="Papain-like_cys_pep_sf"/>
</dbReference>
<organism evidence="2 3">
    <name type="scientific">Marine Group III euryarchaeote CG-Epi1</name>
    <dbReference type="NCBI Taxonomy" id="1888995"/>
    <lineage>
        <taxon>Archaea</taxon>
        <taxon>Methanobacteriati</taxon>
        <taxon>Thermoplasmatota</taxon>
        <taxon>Thermoplasmata</taxon>
        <taxon>Candidatus Thermoprofundales</taxon>
    </lineage>
</organism>
<dbReference type="STRING" id="1888995.BD935_01680"/>
<dbReference type="InterPro" id="IPR002931">
    <property type="entry name" value="Transglutaminase-like"/>
</dbReference>
<proteinExistence type="predicted"/>
<dbReference type="PANTHER" id="PTHR33490">
    <property type="entry name" value="BLR5614 PROTEIN-RELATED"/>
    <property type="match status" value="1"/>
</dbReference>
<comment type="caution">
    <text evidence="2">The sequence shown here is derived from an EMBL/GenBank/DDBJ whole genome shotgun (WGS) entry which is preliminary data.</text>
</comment>
<dbReference type="EMBL" id="MIZA01000020">
    <property type="protein sequence ID" value="OIR18493.1"/>
    <property type="molecule type" value="Genomic_DNA"/>
</dbReference>
<evidence type="ECO:0000313" key="3">
    <source>
        <dbReference type="Proteomes" id="UP000183080"/>
    </source>
</evidence>
<sequence length="406" mass="45758">MKLCDFCGFVIKEQDAKCSNCRMMVPGREAMFTPPKVETTKLESKSPLPHRGISSYIPKKLIALLLVVGLFASPQTQVLISDGMDYWDEINTPYYTIPEQITLTYIRNFEVFLDEGDEAEYTLTLSVPESRPSGPQSDITDWQIIENLQVSPMYNLTPEGRMEWRNNLTGSERDYISLEYTATINLIRPDIKISNSGKVSDIPAQFDNYLEDEWLIEPSNEQVQQLALQLSNGTDGNVIMILKNIFDYIENNYKYQKSSVPKSCPDTIVGKVGDCDDFSILFSSIARAAGIPAWLELGIIPAFIDASSGCDLRDWGGHAWVNAVVPLNDGTFTVVNIDLANSYFMWLPPYRISDWVDNGNGDDLDSYYYLFSSKGINSQATYLENSYVSECQVKGEIKLTELDLDL</sequence>
<evidence type="ECO:0000313" key="2">
    <source>
        <dbReference type="EMBL" id="OIR18493.1"/>
    </source>
</evidence>